<accession>A0A267E2H7</accession>
<dbReference type="PANTHER" id="PTHR11504">
    <property type="entry name" value="CYTOCHROME C OXIDASE POLYPEPTIDE VIA"/>
    <property type="match status" value="1"/>
</dbReference>
<comment type="subcellular location">
    <subcellularLocation>
        <location evidence="1">Mitochondrion inner membrane</location>
    </subcellularLocation>
</comment>
<keyword evidence="4" id="KW-0496">Mitochondrion</keyword>
<name>A0A267E2H7_9PLAT</name>
<dbReference type="Pfam" id="PF02046">
    <property type="entry name" value="COX6A"/>
    <property type="match status" value="1"/>
</dbReference>
<gene>
    <name evidence="8" type="ORF">BOX15_Mlig014935g2</name>
</gene>
<protein>
    <recommendedName>
        <fullName evidence="10">Cytochrome c oxidase subunit</fullName>
    </recommendedName>
</protein>
<dbReference type="GO" id="GO:0006123">
    <property type="term" value="P:mitochondrial electron transport, cytochrome c to oxygen"/>
    <property type="evidence" value="ECO:0007669"/>
    <property type="project" value="TreeGrafter"/>
</dbReference>
<feature type="chain" id="PRO_5012672979" description="Cytochrome c oxidase subunit" evidence="7">
    <location>
        <begin position="22"/>
        <end position="123"/>
    </location>
</feature>
<evidence type="ECO:0000256" key="1">
    <source>
        <dbReference type="ARBA" id="ARBA00004273"/>
    </source>
</evidence>
<evidence type="ECO:0000256" key="3">
    <source>
        <dbReference type="ARBA" id="ARBA00022946"/>
    </source>
</evidence>
<dbReference type="Proteomes" id="UP000215902">
    <property type="component" value="Unassembled WGS sequence"/>
</dbReference>
<dbReference type="PANTHER" id="PTHR11504:SF0">
    <property type="entry name" value="CYTOCHROME C OXIDASE SUBUNIT"/>
    <property type="match status" value="1"/>
</dbReference>
<evidence type="ECO:0000256" key="2">
    <source>
        <dbReference type="ARBA" id="ARBA00022792"/>
    </source>
</evidence>
<evidence type="ECO:0000256" key="6">
    <source>
        <dbReference type="RuleBase" id="RU004396"/>
    </source>
</evidence>
<evidence type="ECO:0000256" key="4">
    <source>
        <dbReference type="ARBA" id="ARBA00023128"/>
    </source>
</evidence>
<dbReference type="OrthoDB" id="6321404at2759"/>
<feature type="signal peptide" evidence="7">
    <location>
        <begin position="1"/>
        <end position="21"/>
    </location>
</feature>
<comment type="caution">
    <text evidence="8">The sequence shown here is derived from an EMBL/GenBank/DDBJ whole genome shotgun (WGS) entry which is preliminary data.</text>
</comment>
<proteinExistence type="inferred from homology"/>
<dbReference type="SUPFAM" id="SSF81411">
    <property type="entry name" value="Mitochondrial cytochrome c oxidase subunit VIa"/>
    <property type="match status" value="1"/>
</dbReference>
<feature type="non-terminal residue" evidence="8">
    <location>
        <position position="1"/>
    </location>
</feature>
<keyword evidence="5" id="KW-0472">Membrane</keyword>
<sequence>ALMMQSLKLLTAARLVRSAAAQQARLSHHYIRTEAEVKNYENTAKMWSALTFVAALPCLIFGLYNMETREHEFHESHPDGPALPNWEWNKITKPFPWGDGKQPLFEYLFQKHPQVYPPPESDE</sequence>
<dbReference type="GO" id="GO:0005743">
    <property type="term" value="C:mitochondrial inner membrane"/>
    <property type="evidence" value="ECO:0007669"/>
    <property type="project" value="UniProtKB-SubCell"/>
</dbReference>
<dbReference type="InterPro" id="IPR001349">
    <property type="entry name" value="Cyt_c_oxidase_su6a"/>
</dbReference>
<dbReference type="InterPro" id="IPR036418">
    <property type="entry name" value="Cyt_c_oxidase_su6a_sf"/>
</dbReference>
<evidence type="ECO:0000256" key="5">
    <source>
        <dbReference type="ARBA" id="ARBA00023136"/>
    </source>
</evidence>
<dbReference type="EMBL" id="NIVC01002805">
    <property type="protein sequence ID" value="PAA55124.1"/>
    <property type="molecule type" value="Genomic_DNA"/>
</dbReference>
<dbReference type="STRING" id="282301.A0A267E2H7"/>
<keyword evidence="3" id="KW-0809">Transit peptide</keyword>
<evidence type="ECO:0000256" key="7">
    <source>
        <dbReference type="SAM" id="SignalP"/>
    </source>
</evidence>
<keyword evidence="7" id="KW-0732">Signal</keyword>
<evidence type="ECO:0000313" key="9">
    <source>
        <dbReference type="Proteomes" id="UP000215902"/>
    </source>
</evidence>
<keyword evidence="9" id="KW-1185">Reference proteome</keyword>
<comment type="similarity">
    <text evidence="6">Belongs to the cytochrome c oxidase subunit 6A family.</text>
</comment>
<evidence type="ECO:0008006" key="10">
    <source>
        <dbReference type="Google" id="ProtNLM"/>
    </source>
</evidence>
<dbReference type="Gene3D" id="4.10.95.10">
    <property type="entry name" value="Cytochrome c oxidase, subunit VIa"/>
    <property type="match status" value="1"/>
</dbReference>
<dbReference type="GO" id="GO:0030234">
    <property type="term" value="F:enzyme regulator activity"/>
    <property type="evidence" value="ECO:0007669"/>
    <property type="project" value="TreeGrafter"/>
</dbReference>
<evidence type="ECO:0000313" key="8">
    <source>
        <dbReference type="EMBL" id="PAA55124.1"/>
    </source>
</evidence>
<reference evidence="8 9" key="1">
    <citation type="submission" date="2017-06" db="EMBL/GenBank/DDBJ databases">
        <title>A platform for efficient transgenesis in Macrostomum lignano, a flatworm model organism for stem cell research.</title>
        <authorList>
            <person name="Berezikov E."/>
        </authorList>
    </citation>
    <scope>NUCLEOTIDE SEQUENCE [LARGE SCALE GENOMIC DNA]</scope>
    <source>
        <strain evidence="8">DV1</strain>
        <tissue evidence="8">Whole organism</tissue>
    </source>
</reference>
<organism evidence="8 9">
    <name type="scientific">Macrostomum lignano</name>
    <dbReference type="NCBI Taxonomy" id="282301"/>
    <lineage>
        <taxon>Eukaryota</taxon>
        <taxon>Metazoa</taxon>
        <taxon>Spiralia</taxon>
        <taxon>Lophotrochozoa</taxon>
        <taxon>Platyhelminthes</taxon>
        <taxon>Rhabditophora</taxon>
        <taxon>Macrostomorpha</taxon>
        <taxon>Macrostomida</taxon>
        <taxon>Macrostomidae</taxon>
        <taxon>Macrostomum</taxon>
    </lineage>
</organism>
<keyword evidence="2" id="KW-0999">Mitochondrion inner membrane</keyword>
<dbReference type="AlphaFoldDB" id="A0A267E2H7"/>